<evidence type="ECO:0000313" key="2">
    <source>
        <dbReference type="Proteomes" id="UP000334923"/>
    </source>
</evidence>
<evidence type="ECO:0000313" key="1">
    <source>
        <dbReference type="EMBL" id="VVM07357.1"/>
    </source>
</evidence>
<accession>A0A5E6MHI4</accession>
<gene>
    <name evidence="1" type="ORF">MAMT_01704</name>
</gene>
<proteinExistence type="predicted"/>
<reference evidence="1 2" key="1">
    <citation type="submission" date="2019-09" db="EMBL/GenBank/DDBJ databases">
        <authorList>
            <person name="Cremers G."/>
        </authorList>
    </citation>
    <scope>NUCLEOTIDE SEQUENCE [LARGE SCALE GENOMIC DNA]</scope>
    <source>
        <strain evidence="1">4A</strain>
    </source>
</reference>
<protein>
    <submittedName>
        <fullName evidence="1">Uncharacterized protein</fullName>
    </submittedName>
</protein>
<dbReference type="OrthoDB" id="9781621at2"/>
<sequence>MLVLGVDAKTVAFRPTERPGEELQKLSYDYLVLAMGAHLAYDRIEGFAAHGHTVSDLFHGQRLREPLFEGGYKGGPDTIGSARFHQGDGAEGLQPYPGGSIPYAKAACEGPVREMTTVMASYLKMEANSSPSRITVFTPEESIAADAGENNIKAS</sequence>
<dbReference type="EMBL" id="CABFVA020000090">
    <property type="protein sequence ID" value="VVM07357.1"/>
    <property type="molecule type" value="Genomic_DNA"/>
</dbReference>
<dbReference type="Gene3D" id="3.50.50.60">
    <property type="entry name" value="FAD/NAD(P)-binding domain"/>
    <property type="match status" value="2"/>
</dbReference>
<keyword evidence="2" id="KW-1185">Reference proteome</keyword>
<dbReference type="SUPFAM" id="SSF51905">
    <property type="entry name" value="FAD/NAD(P)-binding domain"/>
    <property type="match status" value="1"/>
</dbReference>
<organism evidence="1 2">
    <name type="scientific">Methylacidimicrobium tartarophylax</name>
    <dbReference type="NCBI Taxonomy" id="1041768"/>
    <lineage>
        <taxon>Bacteria</taxon>
        <taxon>Pseudomonadati</taxon>
        <taxon>Verrucomicrobiota</taxon>
        <taxon>Methylacidimicrobium</taxon>
    </lineage>
</organism>
<dbReference type="RefSeq" id="WP_142660516.1">
    <property type="nucleotide sequence ID" value="NZ_CABFVA020000090.1"/>
</dbReference>
<dbReference type="Proteomes" id="UP000334923">
    <property type="component" value="Unassembled WGS sequence"/>
</dbReference>
<dbReference type="AlphaFoldDB" id="A0A5E6MHI4"/>
<dbReference type="InterPro" id="IPR036188">
    <property type="entry name" value="FAD/NAD-bd_sf"/>
</dbReference>
<name>A0A5E6MHI4_9BACT</name>